<dbReference type="EMBL" id="UOEC01000003">
    <property type="protein sequence ID" value="VAV86424.1"/>
    <property type="molecule type" value="Genomic_DNA"/>
</dbReference>
<keyword evidence="1" id="KW-0812">Transmembrane</keyword>
<keyword evidence="1" id="KW-1133">Transmembrane helix</keyword>
<name>A0A3B0QYC4_9ZZZZ</name>
<dbReference type="PROSITE" id="PS50850">
    <property type="entry name" value="MFS"/>
    <property type="match status" value="1"/>
</dbReference>
<evidence type="ECO:0000256" key="1">
    <source>
        <dbReference type="SAM" id="Phobius"/>
    </source>
</evidence>
<dbReference type="Gene3D" id="1.20.1250.20">
    <property type="entry name" value="MFS general substrate transporter like domains"/>
    <property type="match status" value="2"/>
</dbReference>
<reference evidence="3" key="1">
    <citation type="submission" date="2018-06" db="EMBL/GenBank/DDBJ databases">
        <authorList>
            <person name="Zhirakovskaya E."/>
        </authorList>
    </citation>
    <scope>NUCLEOTIDE SEQUENCE</scope>
</reference>
<feature type="transmembrane region" description="Helical" evidence="1">
    <location>
        <begin position="198"/>
        <end position="220"/>
    </location>
</feature>
<organism evidence="3">
    <name type="scientific">hydrothermal vent metagenome</name>
    <dbReference type="NCBI Taxonomy" id="652676"/>
    <lineage>
        <taxon>unclassified sequences</taxon>
        <taxon>metagenomes</taxon>
        <taxon>ecological metagenomes</taxon>
    </lineage>
</organism>
<dbReference type="GO" id="GO:0022857">
    <property type="term" value="F:transmembrane transporter activity"/>
    <property type="evidence" value="ECO:0007669"/>
    <property type="project" value="InterPro"/>
</dbReference>
<dbReference type="InterPro" id="IPR010645">
    <property type="entry name" value="MFS_4"/>
</dbReference>
<gene>
    <name evidence="3" type="ORF">MNBD_ALPHA08-2121</name>
</gene>
<feature type="transmembrane region" description="Helical" evidence="1">
    <location>
        <begin position="131"/>
        <end position="153"/>
    </location>
</feature>
<accession>A0A3B0QYC4</accession>
<dbReference type="PANTHER" id="PTHR23537:SF1">
    <property type="entry name" value="SUGAR TRANSPORTER"/>
    <property type="match status" value="1"/>
</dbReference>
<dbReference type="GO" id="GO:0005886">
    <property type="term" value="C:plasma membrane"/>
    <property type="evidence" value="ECO:0007669"/>
    <property type="project" value="TreeGrafter"/>
</dbReference>
<evidence type="ECO:0000313" key="3">
    <source>
        <dbReference type="EMBL" id="VAV86424.1"/>
    </source>
</evidence>
<dbReference type="InterPro" id="IPR036259">
    <property type="entry name" value="MFS_trans_sf"/>
</dbReference>
<feature type="transmembrane region" description="Helical" evidence="1">
    <location>
        <begin position="240"/>
        <end position="261"/>
    </location>
</feature>
<sequence>MTVGWQKLLPGFAATLMGIGLARFSFTPVSALMVEKQLLTSQDITTIAAFMMAAYAFGAFSANALAKKFGAVSVVRWCFVIITIGLLSEGIFATFSPVFVGRFVMSLAGAMLMVLGPGMILSSLPPQRQGFAAGFIFTGVGFGILMAGALVAVVAASPILTTATALFIFALAVTVLGWRQWPEQQPVTEGTDGQGGVVFTFGFIGLLVAYALDAVAYIPHTVYLSDFTASELGFGAKTGGIMWAIFGIGGIIGAASAAWLRQKFGGQLSLELAIGTKALFIGLLGFATTLPVVAISAFVVGALVPGFVMLVATRTVDLVGPQNLTAAWGIMTGVFAIGQFVGATGMSIGYLSLTKYQPLFAVGGMFEALGLLALIVFIRFLTPQKKGTPP</sequence>
<dbReference type="Pfam" id="PF06779">
    <property type="entry name" value="MFS_4"/>
    <property type="match status" value="1"/>
</dbReference>
<feature type="transmembrane region" description="Helical" evidence="1">
    <location>
        <begin position="324"/>
        <end position="353"/>
    </location>
</feature>
<feature type="transmembrane region" description="Helical" evidence="1">
    <location>
        <begin position="77"/>
        <end position="97"/>
    </location>
</feature>
<dbReference type="SUPFAM" id="SSF103473">
    <property type="entry name" value="MFS general substrate transporter"/>
    <property type="match status" value="1"/>
</dbReference>
<dbReference type="PANTHER" id="PTHR23537">
    <property type="match status" value="1"/>
</dbReference>
<evidence type="ECO:0000259" key="2">
    <source>
        <dbReference type="PROSITE" id="PS50850"/>
    </source>
</evidence>
<feature type="transmembrane region" description="Helical" evidence="1">
    <location>
        <begin position="47"/>
        <end position="65"/>
    </location>
</feature>
<dbReference type="InterPro" id="IPR020846">
    <property type="entry name" value="MFS_dom"/>
</dbReference>
<dbReference type="AlphaFoldDB" id="A0A3B0QYC4"/>
<proteinExistence type="predicted"/>
<keyword evidence="1" id="KW-0472">Membrane</keyword>
<protein>
    <recommendedName>
        <fullName evidence="2">Major facilitator superfamily (MFS) profile domain-containing protein</fullName>
    </recommendedName>
</protein>
<feature type="transmembrane region" description="Helical" evidence="1">
    <location>
        <begin position="159"/>
        <end position="178"/>
    </location>
</feature>
<feature type="transmembrane region" description="Helical" evidence="1">
    <location>
        <begin position="359"/>
        <end position="381"/>
    </location>
</feature>
<feature type="transmembrane region" description="Helical" evidence="1">
    <location>
        <begin position="103"/>
        <end position="124"/>
    </location>
</feature>
<feature type="domain" description="Major facilitator superfamily (MFS) profile" evidence="2">
    <location>
        <begin position="1"/>
        <end position="382"/>
    </location>
</feature>